<proteinExistence type="predicted"/>
<sequence>MSKVSRFLKSAGRKFAKNPLGPIALGEKLLGSGKSAAKRAENDANKFAAEATAERTKLEAKTKKEKLRAQKLAVRGLRSKRSASYFKPSDDMPTNGSATIG</sequence>
<feature type="region of interest" description="Disordered" evidence="1">
    <location>
        <begin position="52"/>
        <end position="101"/>
    </location>
</feature>
<feature type="compositionally biased region" description="Basic and acidic residues" evidence="1">
    <location>
        <begin position="52"/>
        <end position="62"/>
    </location>
</feature>
<protein>
    <submittedName>
        <fullName evidence="2">Uncharacterized protein</fullName>
    </submittedName>
</protein>
<feature type="compositionally biased region" description="Polar residues" evidence="1">
    <location>
        <begin position="92"/>
        <end position="101"/>
    </location>
</feature>
<evidence type="ECO:0000313" key="2">
    <source>
        <dbReference type="EMBL" id="CAB4240876.1"/>
    </source>
</evidence>
<dbReference type="EMBL" id="LR797815">
    <property type="protein sequence ID" value="CAB4240876.1"/>
    <property type="molecule type" value="Genomic_DNA"/>
</dbReference>
<evidence type="ECO:0000256" key="1">
    <source>
        <dbReference type="SAM" id="MobiDB-lite"/>
    </source>
</evidence>
<organism evidence="2">
    <name type="scientific">uncultured Caudovirales phage</name>
    <dbReference type="NCBI Taxonomy" id="2100421"/>
    <lineage>
        <taxon>Viruses</taxon>
        <taxon>Duplodnaviria</taxon>
        <taxon>Heunggongvirae</taxon>
        <taxon>Uroviricota</taxon>
        <taxon>Caudoviricetes</taxon>
        <taxon>Peduoviridae</taxon>
        <taxon>Maltschvirus</taxon>
        <taxon>Maltschvirus maltsch</taxon>
    </lineage>
</organism>
<name>A0A6J5T7R7_9CAUD</name>
<accession>A0A6J5T7R7</accession>
<reference evidence="2" key="1">
    <citation type="submission" date="2020-05" db="EMBL/GenBank/DDBJ databases">
        <authorList>
            <person name="Chiriac C."/>
            <person name="Salcher M."/>
            <person name="Ghai R."/>
            <person name="Kavagutti S V."/>
        </authorList>
    </citation>
    <scope>NUCLEOTIDE SEQUENCE</scope>
</reference>
<gene>
    <name evidence="2" type="ORF">UFOVP23_31</name>
</gene>